<dbReference type="EMBL" id="CABIJS010000011">
    <property type="protein sequence ID" value="VUZ39298.1"/>
    <property type="molecule type" value="Genomic_DNA"/>
</dbReference>
<organism evidence="2 3">
    <name type="scientific">Hymenolepis diminuta</name>
    <name type="common">Rat tapeworm</name>
    <dbReference type="NCBI Taxonomy" id="6216"/>
    <lineage>
        <taxon>Eukaryota</taxon>
        <taxon>Metazoa</taxon>
        <taxon>Spiralia</taxon>
        <taxon>Lophotrochozoa</taxon>
        <taxon>Platyhelminthes</taxon>
        <taxon>Cestoda</taxon>
        <taxon>Eucestoda</taxon>
        <taxon>Cyclophyllidea</taxon>
        <taxon>Hymenolepididae</taxon>
        <taxon>Hymenolepis</taxon>
    </lineage>
</organism>
<dbReference type="Proteomes" id="UP000321570">
    <property type="component" value="Unassembled WGS sequence"/>
</dbReference>
<reference evidence="2 3" key="1">
    <citation type="submission" date="2019-07" db="EMBL/GenBank/DDBJ databases">
        <authorList>
            <person name="Jastrzebski P J."/>
            <person name="Paukszto L."/>
            <person name="Jastrzebski P J."/>
        </authorList>
    </citation>
    <scope>NUCLEOTIDE SEQUENCE [LARGE SCALE GENOMIC DNA]</scope>
    <source>
        <strain evidence="2 3">WMS-il1</strain>
    </source>
</reference>
<name>A0A564XXM4_HYMDI</name>
<evidence type="ECO:0000313" key="3">
    <source>
        <dbReference type="Proteomes" id="UP000321570"/>
    </source>
</evidence>
<sequence length="159" mass="17611">MGREFIEGTLTSTATTDVGSITILYFVLAVHTLAFAAKSAGKIQRIQQIYSMALLTDFDPFDYPSTVFLSPSSDQHETHLLCIFTKAAVFLTHCFYLGGYPTKWIDETDIFFSNPSPTIQLKIIPASWFAACTPYHIQAVNINNFGISETISRALPDSS</sequence>
<protein>
    <submittedName>
        <fullName evidence="2">Uncharacterized protein</fullName>
    </submittedName>
</protein>
<evidence type="ECO:0000313" key="2">
    <source>
        <dbReference type="EMBL" id="VUZ39298.1"/>
    </source>
</evidence>
<keyword evidence="3" id="KW-1185">Reference proteome</keyword>
<keyword evidence="1" id="KW-0472">Membrane</keyword>
<dbReference type="AlphaFoldDB" id="A0A564XXM4"/>
<evidence type="ECO:0000256" key="1">
    <source>
        <dbReference type="SAM" id="Phobius"/>
    </source>
</evidence>
<feature type="transmembrane region" description="Helical" evidence="1">
    <location>
        <begin position="18"/>
        <end position="37"/>
    </location>
</feature>
<gene>
    <name evidence="2" type="ORF">WMSIL1_LOCUS600</name>
</gene>
<accession>A0A564XXM4</accession>
<proteinExistence type="predicted"/>
<keyword evidence="1" id="KW-1133">Transmembrane helix</keyword>
<keyword evidence="1" id="KW-0812">Transmembrane</keyword>